<protein>
    <recommendedName>
        <fullName evidence="5 9">L-2,4-diaminobutyric acid acetyltransferase</fullName>
        <shortName evidence="9">DABA acetyltransferase</shortName>
        <ecNumber evidence="4 9">2.3.1.178</ecNumber>
    </recommendedName>
</protein>
<dbReference type="RefSeq" id="WP_200966264.1">
    <property type="nucleotide sequence ID" value="NZ_BMAQ01000009.1"/>
</dbReference>
<evidence type="ECO:0000256" key="5">
    <source>
        <dbReference type="ARBA" id="ARBA00017935"/>
    </source>
</evidence>
<comment type="catalytic activity">
    <reaction evidence="8 9">
        <text>L-2,4-diaminobutanoate + acetyl-CoA = (2S)-4-acetamido-2-aminobutanoate + CoA + H(+)</text>
        <dbReference type="Rhea" id="RHEA:16901"/>
        <dbReference type="ChEBI" id="CHEBI:15378"/>
        <dbReference type="ChEBI" id="CHEBI:57287"/>
        <dbReference type="ChEBI" id="CHEBI:57288"/>
        <dbReference type="ChEBI" id="CHEBI:58761"/>
        <dbReference type="ChEBI" id="CHEBI:58929"/>
        <dbReference type="EC" id="2.3.1.178"/>
    </reaction>
</comment>
<dbReference type="GO" id="GO:0033816">
    <property type="term" value="F:diaminobutyrate acetyltransferase activity"/>
    <property type="evidence" value="ECO:0007669"/>
    <property type="project" value="UniProtKB-EC"/>
</dbReference>
<evidence type="ECO:0000256" key="7">
    <source>
        <dbReference type="ARBA" id="ARBA00023315"/>
    </source>
</evidence>
<accession>A0A916QC31</accession>
<dbReference type="Gene3D" id="3.40.630.30">
    <property type="match status" value="1"/>
</dbReference>
<dbReference type="PROSITE" id="PS51186">
    <property type="entry name" value="GNAT"/>
    <property type="match status" value="1"/>
</dbReference>
<evidence type="ECO:0000256" key="1">
    <source>
        <dbReference type="ARBA" id="ARBA00003741"/>
    </source>
</evidence>
<name>A0A916QC31_9BACL</name>
<dbReference type="InterPro" id="IPR000182">
    <property type="entry name" value="GNAT_dom"/>
</dbReference>
<sequence length="183" mass="20589">MGTAVRADASSMRITYHQPSLEDGAEVWRFVRQAGSLDLNSAYCYIMLCDFNSDTCVIARDEKGEVVGFVSGLVLLNRRDTLFVWQIAVREDCRGLGVGTAMLDALLARSACREVRYIEATIAPSNQASRRLFGRLAERLGACVQELKGYEREDFPEEHEDERLYRIGPLRIGSANQIYTRSN</sequence>
<feature type="domain" description="N-acetyltransferase" evidence="10">
    <location>
        <begin position="14"/>
        <end position="162"/>
    </location>
</feature>
<evidence type="ECO:0000256" key="2">
    <source>
        <dbReference type="ARBA" id="ARBA00004978"/>
    </source>
</evidence>
<gene>
    <name evidence="9 11" type="primary">ectA</name>
    <name evidence="11" type="ORF">PRECH8_13010</name>
</gene>
<dbReference type="SUPFAM" id="SSF55729">
    <property type="entry name" value="Acyl-CoA N-acyltransferases (Nat)"/>
    <property type="match status" value="1"/>
</dbReference>
<evidence type="ECO:0000313" key="12">
    <source>
        <dbReference type="Proteomes" id="UP000654993"/>
    </source>
</evidence>
<dbReference type="Pfam" id="PF00583">
    <property type="entry name" value="Acetyltransf_1"/>
    <property type="match status" value="1"/>
</dbReference>
<reference evidence="11" key="1">
    <citation type="submission" date="2020-08" db="EMBL/GenBank/DDBJ databases">
        <authorList>
            <person name="Uke A."/>
            <person name="Chhe C."/>
            <person name="Baramee S."/>
            <person name="Kosugi A."/>
        </authorList>
    </citation>
    <scope>NUCLEOTIDE SEQUENCE</scope>
    <source>
        <strain evidence="11">DA-C8</strain>
    </source>
</reference>
<evidence type="ECO:0000313" key="11">
    <source>
        <dbReference type="EMBL" id="GFR38005.1"/>
    </source>
</evidence>
<dbReference type="InterPro" id="IPR012772">
    <property type="entry name" value="Ectoine_EctA"/>
</dbReference>
<dbReference type="EMBL" id="BMAQ01000009">
    <property type="protein sequence ID" value="GFR38005.1"/>
    <property type="molecule type" value="Genomic_DNA"/>
</dbReference>
<keyword evidence="6 9" id="KW-0808">Transferase</keyword>
<keyword evidence="12" id="KW-1185">Reference proteome</keyword>
<dbReference type="Proteomes" id="UP000654993">
    <property type="component" value="Unassembled WGS sequence"/>
</dbReference>
<comment type="pathway">
    <text evidence="2 9">Amine and polyamine biosynthesis; ectoine biosynthesis; L-ectoine from L-aspartate 4-semialdehyde: step 2/3.</text>
</comment>
<evidence type="ECO:0000256" key="4">
    <source>
        <dbReference type="ARBA" id="ARBA00012355"/>
    </source>
</evidence>
<dbReference type="NCBIfam" id="TIGR02406">
    <property type="entry name" value="ectoine_EctA"/>
    <property type="match status" value="1"/>
</dbReference>
<evidence type="ECO:0000256" key="8">
    <source>
        <dbReference type="ARBA" id="ARBA00048924"/>
    </source>
</evidence>
<dbReference type="AlphaFoldDB" id="A0A916QC31"/>
<comment type="function">
    <text evidence="1 9">Catalyzes the acetylation of L-2,4-diaminobutyrate (DABA) to gamma-N-acetyl-alpha,gamma-diaminobutyric acid (ADABA) with acetyl coenzyme A.</text>
</comment>
<dbReference type="CDD" id="cd04301">
    <property type="entry name" value="NAT_SF"/>
    <property type="match status" value="1"/>
</dbReference>
<reference evidence="11" key="2">
    <citation type="journal article" date="2021" name="Data Brief">
        <title>Draft genome sequence data of the facultative, thermophilic, xylanolytic bacterium Paenibacillus sp. strain DA-C8.</title>
        <authorList>
            <person name="Chhe C."/>
            <person name="Uke A."/>
            <person name="Baramee S."/>
            <person name="Ungkulpasvich U."/>
            <person name="Tachaapaikoon C."/>
            <person name="Pason P."/>
            <person name="Waeonukul R."/>
            <person name="Ratanakhanokchai K."/>
            <person name="Kosugi A."/>
        </authorList>
    </citation>
    <scope>NUCLEOTIDE SEQUENCE</scope>
    <source>
        <strain evidence="11">DA-C8</strain>
    </source>
</reference>
<comment type="caution">
    <text evidence="11">The sequence shown here is derived from an EMBL/GenBank/DDBJ whole genome shotgun (WGS) entry which is preliminary data.</text>
</comment>
<dbReference type="InterPro" id="IPR016181">
    <property type="entry name" value="Acyl_CoA_acyltransferase"/>
</dbReference>
<dbReference type="EC" id="2.3.1.178" evidence="4 9"/>
<evidence type="ECO:0000256" key="9">
    <source>
        <dbReference type="RuleBase" id="RU365045"/>
    </source>
</evidence>
<proteinExistence type="inferred from homology"/>
<evidence type="ECO:0000256" key="3">
    <source>
        <dbReference type="ARBA" id="ARBA00010712"/>
    </source>
</evidence>
<keyword evidence="7 9" id="KW-0012">Acyltransferase</keyword>
<organism evidence="11 12">
    <name type="scientific">Insulibacter thermoxylanivorax</name>
    <dbReference type="NCBI Taxonomy" id="2749268"/>
    <lineage>
        <taxon>Bacteria</taxon>
        <taxon>Bacillati</taxon>
        <taxon>Bacillota</taxon>
        <taxon>Bacilli</taxon>
        <taxon>Bacillales</taxon>
        <taxon>Paenibacillaceae</taxon>
        <taxon>Insulibacter</taxon>
    </lineage>
</organism>
<comment type="similarity">
    <text evidence="3 9">Belongs to the acetyltransferase family. EctA subfamily.</text>
</comment>
<evidence type="ECO:0000259" key="10">
    <source>
        <dbReference type="PROSITE" id="PS51186"/>
    </source>
</evidence>
<dbReference type="GO" id="GO:0019491">
    <property type="term" value="P:ectoine biosynthetic process"/>
    <property type="evidence" value="ECO:0007669"/>
    <property type="project" value="InterPro"/>
</dbReference>
<evidence type="ECO:0000256" key="6">
    <source>
        <dbReference type="ARBA" id="ARBA00022679"/>
    </source>
</evidence>